<dbReference type="Proteomes" id="UP000606044">
    <property type="component" value="Unassembled WGS sequence"/>
</dbReference>
<dbReference type="InterPro" id="IPR029068">
    <property type="entry name" value="Glyas_Bleomycin-R_OHBP_Dase"/>
</dbReference>
<dbReference type="PANTHER" id="PTHR35006">
    <property type="entry name" value="GLYOXALASE FAMILY PROTEIN (AFU_ORTHOLOGUE AFUA_5G14830)"/>
    <property type="match status" value="1"/>
</dbReference>
<protein>
    <submittedName>
        <fullName evidence="2">Glyoxalase</fullName>
    </submittedName>
</protein>
<dbReference type="PROSITE" id="PS51819">
    <property type="entry name" value="VOC"/>
    <property type="match status" value="1"/>
</dbReference>
<dbReference type="Gene3D" id="3.10.180.10">
    <property type="entry name" value="2,3-Dihydroxybiphenyl 1,2-Dioxygenase, domain 1"/>
    <property type="match status" value="1"/>
</dbReference>
<dbReference type="AlphaFoldDB" id="A0A917BP43"/>
<evidence type="ECO:0000313" key="2">
    <source>
        <dbReference type="EMBL" id="GGF48688.1"/>
    </source>
</evidence>
<organism evidence="2 3">
    <name type="scientific">Azorhizobium oxalatiphilum</name>
    <dbReference type="NCBI Taxonomy" id="980631"/>
    <lineage>
        <taxon>Bacteria</taxon>
        <taxon>Pseudomonadati</taxon>
        <taxon>Pseudomonadota</taxon>
        <taxon>Alphaproteobacteria</taxon>
        <taxon>Hyphomicrobiales</taxon>
        <taxon>Xanthobacteraceae</taxon>
        <taxon>Azorhizobium</taxon>
    </lineage>
</organism>
<dbReference type="EMBL" id="BMCT01000001">
    <property type="protein sequence ID" value="GGF48688.1"/>
    <property type="molecule type" value="Genomic_DNA"/>
</dbReference>
<sequence>MSPGTAGLLDHIGIKVADFARARAFYTAALAPLGMACVMEVSAEETGDVPHAGFGVGNKPVFWIGPCDGPISGVHVALAAPDHATVDAFHRAALAAGGRDNGAPGLRAHYHPSYYGAFVLCPDGHNIEAVCHLPV</sequence>
<reference evidence="2" key="2">
    <citation type="submission" date="2020-09" db="EMBL/GenBank/DDBJ databases">
        <authorList>
            <person name="Sun Q."/>
            <person name="Sedlacek I."/>
        </authorList>
    </citation>
    <scope>NUCLEOTIDE SEQUENCE</scope>
    <source>
        <strain evidence="2">CCM 7897</strain>
    </source>
</reference>
<evidence type="ECO:0000259" key="1">
    <source>
        <dbReference type="PROSITE" id="PS51819"/>
    </source>
</evidence>
<feature type="domain" description="VOC" evidence="1">
    <location>
        <begin position="8"/>
        <end position="132"/>
    </location>
</feature>
<reference evidence="2" key="1">
    <citation type="journal article" date="2014" name="Int. J. Syst. Evol. Microbiol.">
        <title>Complete genome sequence of Corynebacterium casei LMG S-19264T (=DSM 44701T), isolated from a smear-ripened cheese.</title>
        <authorList>
            <consortium name="US DOE Joint Genome Institute (JGI-PGF)"/>
            <person name="Walter F."/>
            <person name="Albersmeier A."/>
            <person name="Kalinowski J."/>
            <person name="Ruckert C."/>
        </authorList>
    </citation>
    <scope>NUCLEOTIDE SEQUENCE</scope>
    <source>
        <strain evidence="2">CCM 7897</strain>
    </source>
</reference>
<dbReference type="InterPro" id="IPR004360">
    <property type="entry name" value="Glyas_Fos-R_dOase_dom"/>
</dbReference>
<gene>
    <name evidence="2" type="ORF">GCM10007301_04990</name>
</gene>
<dbReference type="PANTHER" id="PTHR35006:SF2">
    <property type="entry name" value="GLYOXALASE FAMILY PROTEIN (AFU_ORTHOLOGUE AFUA_5G14830)"/>
    <property type="match status" value="1"/>
</dbReference>
<dbReference type="CDD" id="cd07262">
    <property type="entry name" value="VOC_like"/>
    <property type="match status" value="1"/>
</dbReference>
<keyword evidence="3" id="KW-1185">Reference proteome</keyword>
<evidence type="ECO:0000313" key="3">
    <source>
        <dbReference type="Proteomes" id="UP000606044"/>
    </source>
</evidence>
<accession>A0A917BP43</accession>
<proteinExistence type="predicted"/>
<dbReference type="Pfam" id="PF00903">
    <property type="entry name" value="Glyoxalase"/>
    <property type="match status" value="1"/>
</dbReference>
<dbReference type="SUPFAM" id="SSF54593">
    <property type="entry name" value="Glyoxalase/Bleomycin resistance protein/Dihydroxybiphenyl dioxygenase"/>
    <property type="match status" value="1"/>
</dbReference>
<comment type="caution">
    <text evidence="2">The sequence shown here is derived from an EMBL/GenBank/DDBJ whole genome shotgun (WGS) entry which is preliminary data.</text>
</comment>
<name>A0A917BP43_9HYPH</name>
<dbReference type="InterPro" id="IPR037523">
    <property type="entry name" value="VOC_core"/>
</dbReference>